<evidence type="ECO:0000256" key="1">
    <source>
        <dbReference type="SAM" id="SignalP"/>
    </source>
</evidence>
<feature type="signal peptide" evidence="1">
    <location>
        <begin position="1"/>
        <end position="19"/>
    </location>
</feature>
<keyword evidence="1" id="KW-0732">Signal</keyword>
<dbReference type="EMBL" id="GGEC01036456">
    <property type="protein sequence ID" value="MBX16940.1"/>
    <property type="molecule type" value="Transcribed_RNA"/>
</dbReference>
<accession>A0A2P2LG82</accession>
<protein>
    <recommendedName>
        <fullName evidence="3">Secreted protein</fullName>
    </recommendedName>
</protein>
<proteinExistence type="predicted"/>
<name>A0A2P2LG82_RHIMU</name>
<evidence type="ECO:0008006" key="3">
    <source>
        <dbReference type="Google" id="ProtNLM"/>
    </source>
</evidence>
<evidence type="ECO:0000313" key="2">
    <source>
        <dbReference type="EMBL" id="MBX16940.1"/>
    </source>
</evidence>
<reference evidence="2" key="1">
    <citation type="submission" date="2018-02" db="EMBL/GenBank/DDBJ databases">
        <title>Rhizophora mucronata_Transcriptome.</title>
        <authorList>
            <person name="Meera S.P."/>
            <person name="Sreeshan A."/>
            <person name="Augustine A."/>
        </authorList>
    </citation>
    <scope>NUCLEOTIDE SEQUENCE</scope>
    <source>
        <tissue evidence="2">Leaf</tissue>
    </source>
</reference>
<organism evidence="2">
    <name type="scientific">Rhizophora mucronata</name>
    <name type="common">Asiatic mangrove</name>
    <dbReference type="NCBI Taxonomy" id="61149"/>
    <lineage>
        <taxon>Eukaryota</taxon>
        <taxon>Viridiplantae</taxon>
        <taxon>Streptophyta</taxon>
        <taxon>Embryophyta</taxon>
        <taxon>Tracheophyta</taxon>
        <taxon>Spermatophyta</taxon>
        <taxon>Magnoliopsida</taxon>
        <taxon>eudicotyledons</taxon>
        <taxon>Gunneridae</taxon>
        <taxon>Pentapetalae</taxon>
        <taxon>rosids</taxon>
        <taxon>fabids</taxon>
        <taxon>Malpighiales</taxon>
        <taxon>Rhizophoraceae</taxon>
        <taxon>Rhizophora</taxon>
    </lineage>
</organism>
<dbReference type="AlphaFoldDB" id="A0A2P2LG82"/>
<feature type="chain" id="PRO_5015133371" description="Secreted protein" evidence="1">
    <location>
        <begin position="20"/>
        <end position="124"/>
    </location>
</feature>
<sequence length="124" mass="14280">MFRGPYFLLFSFLFFPSDLNDFPSYFLYLTFLVKYELLTKSPSQKPLGAIYHHRGALIINATETSQLVMRSSLASQEPFNVHVSSRWPFRNQGRHTDLGYPRKSPGKWVAGMAKLMKSSNNRIA</sequence>